<evidence type="ECO:0000313" key="1">
    <source>
        <dbReference type="EMBL" id="MBR1140516.1"/>
    </source>
</evidence>
<evidence type="ECO:0000313" key="2">
    <source>
        <dbReference type="Proteomes" id="UP001314635"/>
    </source>
</evidence>
<keyword evidence="2" id="KW-1185">Reference proteome</keyword>
<dbReference type="RefSeq" id="WP_012043007.1">
    <property type="nucleotide sequence ID" value="NZ_JABFDP010000040.1"/>
</dbReference>
<sequence length="86" mass="9725">MKVNIEIDCTPLEARQFFGLPDLGPMQAAVMDRLQQQMTSNIDKLTPEAIMQSWFTFDPRLAERFQDLMLTMTGLGGSRSNDKKSA</sequence>
<dbReference type="InterPro" id="IPR045502">
    <property type="entry name" value="DUF6489"/>
</dbReference>
<reference evidence="2" key="1">
    <citation type="journal article" date="2021" name="ISME J.">
        <title>Evolutionary origin and ecological implication of a unique nif island in free-living Bradyrhizobium lineages.</title>
        <authorList>
            <person name="Tao J."/>
        </authorList>
    </citation>
    <scope>NUCLEOTIDE SEQUENCE [LARGE SCALE GENOMIC DNA]</scope>
    <source>
        <strain evidence="2">SZCCT0094</strain>
    </source>
</reference>
<dbReference type="Pfam" id="PF20099">
    <property type="entry name" value="DUF6489"/>
    <property type="match status" value="1"/>
</dbReference>
<dbReference type="EMBL" id="JAFCLK010000042">
    <property type="protein sequence ID" value="MBR1140516.1"/>
    <property type="molecule type" value="Genomic_DNA"/>
</dbReference>
<gene>
    <name evidence="1" type="ORF">JQ619_32655</name>
</gene>
<protein>
    <submittedName>
        <fullName evidence="1">Uncharacterized protein</fullName>
    </submittedName>
</protein>
<comment type="caution">
    <text evidence="1">The sequence shown here is derived from an EMBL/GenBank/DDBJ whole genome shotgun (WGS) entry which is preliminary data.</text>
</comment>
<name>A0ABS5GHF0_9BRAD</name>
<organism evidence="1 2">
    <name type="scientific">Bradyrhizobium denitrificans</name>
    <dbReference type="NCBI Taxonomy" id="2734912"/>
    <lineage>
        <taxon>Bacteria</taxon>
        <taxon>Pseudomonadati</taxon>
        <taxon>Pseudomonadota</taxon>
        <taxon>Alphaproteobacteria</taxon>
        <taxon>Hyphomicrobiales</taxon>
        <taxon>Nitrobacteraceae</taxon>
        <taxon>Bradyrhizobium</taxon>
    </lineage>
</organism>
<accession>A0ABS5GHF0</accession>
<dbReference type="Proteomes" id="UP001314635">
    <property type="component" value="Unassembled WGS sequence"/>
</dbReference>
<proteinExistence type="predicted"/>